<feature type="region of interest" description="Disordered" evidence="1">
    <location>
        <begin position="33"/>
        <end position="62"/>
    </location>
</feature>
<proteinExistence type="predicted"/>
<reference evidence="2" key="1">
    <citation type="submission" date="2019-01" db="EMBL/GenBank/DDBJ databases">
        <title>Colletotrichum abscissum LGMF1257.</title>
        <authorList>
            <person name="Baroncelli R."/>
        </authorList>
    </citation>
    <scope>NUCLEOTIDE SEQUENCE</scope>
    <source>
        <strain evidence="2">Ca142</strain>
    </source>
</reference>
<evidence type="ECO:0000313" key="3">
    <source>
        <dbReference type="Proteomes" id="UP001056436"/>
    </source>
</evidence>
<comment type="caution">
    <text evidence="2">The sequence shown here is derived from an EMBL/GenBank/DDBJ whole genome shotgun (WGS) entry which is preliminary data.</text>
</comment>
<dbReference type="EMBL" id="SDAQ01000100">
    <property type="protein sequence ID" value="KAI3539118.1"/>
    <property type="molecule type" value="Genomic_DNA"/>
</dbReference>
<gene>
    <name evidence="2" type="ORF">CABS02_11539</name>
</gene>
<evidence type="ECO:0000256" key="1">
    <source>
        <dbReference type="SAM" id="MobiDB-lite"/>
    </source>
</evidence>
<evidence type="ECO:0000313" key="2">
    <source>
        <dbReference type="EMBL" id="KAI3539118.1"/>
    </source>
</evidence>
<accession>A0A9P9X6J8</accession>
<organism evidence="2 3">
    <name type="scientific">Colletotrichum abscissum</name>
    <dbReference type="NCBI Taxonomy" id="1671311"/>
    <lineage>
        <taxon>Eukaryota</taxon>
        <taxon>Fungi</taxon>
        <taxon>Dikarya</taxon>
        <taxon>Ascomycota</taxon>
        <taxon>Pezizomycotina</taxon>
        <taxon>Sordariomycetes</taxon>
        <taxon>Hypocreomycetidae</taxon>
        <taxon>Glomerellales</taxon>
        <taxon>Glomerellaceae</taxon>
        <taxon>Colletotrichum</taxon>
        <taxon>Colletotrichum acutatum species complex</taxon>
    </lineage>
</organism>
<dbReference type="OrthoDB" id="4829395at2759"/>
<dbReference type="AlphaFoldDB" id="A0A9P9X6J8"/>
<protein>
    <submittedName>
        <fullName evidence="2">Uncharacterized protein</fullName>
    </submittedName>
</protein>
<dbReference type="Proteomes" id="UP001056436">
    <property type="component" value="Unassembled WGS sequence"/>
</dbReference>
<name>A0A9P9X6J8_9PEZI</name>
<keyword evidence="3" id="KW-1185">Reference proteome</keyword>
<sequence>MNMNPVIIEVTTAPPLELATDPTMELVEFKWGSSGGGSVSSSSSAPKPKRSCLKNKSTDPNHKYLGSDSPGYFYKGSWHEEIGFVKKFFRKYHHRGQMTAYRDRVHAETVEAELARSNSKDADVPVSNYTITKPTVRFSEPLEITYYCYEPEEAMVEYPGYMTSNRRAWAEVSFQPGHQIKLDGVRMWYHFRKRKNEMFYFGEG</sequence>